<evidence type="ECO:0000313" key="1">
    <source>
        <dbReference type="EMBL" id="TWT97566.1"/>
    </source>
</evidence>
<organism evidence="1 2">
    <name type="scientific">Botrimarina colliarenosi</name>
    <dbReference type="NCBI Taxonomy" id="2528001"/>
    <lineage>
        <taxon>Bacteria</taxon>
        <taxon>Pseudomonadati</taxon>
        <taxon>Planctomycetota</taxon>
        <taxon>Planctomycetia</taxon>
        <taxon>Pirellulales</taxon>
        <taxon>Lacipirellulaceae</taxon>
        <taxon>Botrimarina</taxon>
    </lineage>
</organism>
<dbReference type="AlphaFoldDB" id="A0A5C6ADT0"/>
<dbReference type="RefSeq" id="WP_146444497.1">
    <property type="nucleotide sequence ID" value="NZ_SJPR01000002.1"/>
</dbReference>
<reference evidence="1 2" key="1">
    <citation type="submission" date="2019-02" db="EMBL/GenBank/DDBJ databases">
        <title>Deep-cultivation of Planctomycetes and their phenomic and genomic characterization uncovers novel biology.</title>
        <authorList>
            <person name="Wiegand S."/>
            <person name="Jogler M."/>
            <person name="Boedeker C."/>
            <person name="Pinto D."/>
            <person name="Vollmers J."/>
            <person name="Rivas-Marin E."/>
            <person name="Kohn T."/>
            <person name="Peeters S.H."/>
            <person name="Heuer A."/>
            <person name="Rast P."/>
            <person name="Oberbeckmann S."/>
            <person name="Bunk B."/>
            <person name="Jeske O."/>
            <person name="Meyerdierks A."/>
            <person name="Storesund J.E."/>
            <person name="Kallscheuer N."/>
            <person name="Luecker S."/>
            <person name="Lage O.M."/>
            <person name="Pohl T."/>
            <person name="Merkel B.J."/>
            <person name="Hornburger P."/>
            <person name="Mueller R.-W."/>
            <person name="Bruemmer F."/>
            <person name="Labrenz M."/>
            <person name="Spormann A.M."/>
            <person name="Op Den Camp H."/>
            <person name="Overmann J."/>
            <person name="Amann R."/>
            <person name="Jetten M.S.M."/>
            <person name="Mascher T."/>
            <person name="Medema M.H."/>
            <person name="Devos D.P."/>
            <person name="Kaster A.-K."/>
            <person name="Ovreas L."/>
            <person name="Rohde M."/>
            <person name="Galperin M.Y."/>
            <person name="Jogler C."/>
        </authorList>
    </citation>
    <scope>NUCLEOTIDE SEQUENCE [LARGE SCALE GENOMIC DNA]</scope>
    <source>
        <strain evidence="1 2">Pla108</strain>
    </source>
</reference>
<dbReference type="Proteomes" id="UP000317421">
    <property type="component" value="Unassembled WGS sequence"/>
</dbReference>
<protein>
    <submittedName>
        <fullName evidence="1">Uncharacterized protein</fullName>
    </submittedName>
</protein>
<dbReference type="OrthoDB" id="9857120at2"/>
<comment type="caution">
    <text evidence="1">The sequence shown here is derived from an EMBL/GenBank/DDBJ whole genome shotgun (WGS) entry which is preliminary data.</text>
</comment>
<keyword evidence="2" id="KW-1185">Reference proteome</keyword>
<gene>
    <name evidence="1" type="ORF">Pla108_17180</name>
</gene>
<name>A0A5C6ADT0_9BACT</name>
<evidence type="ECO:0000313" key="2">
    <source>
        <dbReference type="Proteomes" id="UP000317421"/>
    </source>
</evidence>
<dbReference type="EMBL" id="SJPR01000002">
    <property type="protein sequence ID" value="TWT97566.1"/>
    <property type="molecule type" value="Genomic_DNA"/>
</dbReference>
<proteinExistence type="predicted"/>
<accession>A0A5C6ADT0</accession>
<sequence>MRKDTQRLAAWADGKPLGVTLPAILAASSTEEIRQFLHQRRTHSGIFASRPAIDEPLRLRFYRSSKALQRRLLIELGVPEDAALGDIYGALQNPNRAEPWAVSCAFVAIVSAFFEPDPEHHAELIEDSLAYAEQDDGPLDLEQPATAFYFWVYLPCWLVYGVTPTELLRRVSKGGKAAEQAARQLVRLDPTAMRTPQVQRWAHSDGARGGYRFKRLRKWAAQAPFDKEKAPSQALKIVAARLSYLSELLDQRLKIPDLRALFAGCQQPADSQAYLTNSTDDDFGRATRRRRQQFGKLPKPDRSAYATVRELLG</sequence>